<evidence type="ECO:0000313" key="3">
    <source>
        <dbReference type="Proteomes" id="UP000811609"/>
    </source>
</evidence>
<name>A0A8T1Q0A9_CARIL</name>
<comment type="caution">
    <text evidence="2">The sequence shown here is derived from an EMBL/GenBank/DDBJ whole genome shotgun (WGS) entry which is preliminary data.</text>
</comment>
<feature type="compositionally biased region" description="Basic and acidic residues" evidence="1">
    <location>
        <begin position="115"/>
        <end position="128"/>
    </location>
</feature>
<dbReference type="Proteomes" id="UP000811609">
    <property type="component" value="Chromosome 8"/>
</dbReference>
<dbReference type="AlphaFoldDB" id="A0A8T1Q0A9"/>
<dbReference type="EMBL" id="CM031816">
    <property type="protein sequence ID" value="KAG6645970.1"/>
    <property type="molecule type" value="Genomic_DNA"/>
</dbReference>
<keyword evidence="3" id="KW-1185">Reference proteome</keyword>
<feature type="compositionally biased region" description="Gly residues" evidence="1">
    <location>
        <begin position="129"/>
        <end position="138"/>
    </location>
</feature>
<accession>A0A8T1Q0A9</accession>
<reference evidence="2" key="1">
    <citation type="submission" date="2020-12" db="EMBL/GenBank/DDBJ databases">
        <title>WGS assembly of Carya illinoinensis cv. Pawnee.</title>
        <authorList>
            <person name="Platts A."/>
            <person name="Shu S."/>
            <person name="Wright S."/>
            <person name="Barry K."/>
            <person name="Edger P."/>
            <person name="Pires J.C."/>
            <person name="Schmutz J."/>
        </authorList>
    </citation>
    <scope>NUCLEOTIDE SEQUENCE</scope>
    <source>
        <tissue evidence="2">Leaf</tissue>
    </source>
</reference>
<protein>
    <submittedName>
        <fullName evidence="2">Uncharacterized protein</fullName>
    </submittedName>
</protein>
<feature type="compositionally biased region" description="Basic and acidic residues" evidence="1">
    <location>
        <begin position="175"/>
        <end position="191"/>
    </location>
</feature>
<gene>
    <name evidence="2" type="ORF">CIPAW_08G160200</name>
</gene>
<evidence type="ECO:0000313" key="2">
    <source>
        <dbReference type="EMBL" id="KAG6645970.1"/>
    </source>
</evidence>
<evidence type="ECO:0000256" key="1">
    <source>
        <dbReference type="SAM" id="MobiDB-lite"/>
    </source>
</evidence>
<proteinExistence type="predicted"/>
<sequence length="191" mass="20783">MLGLGFLSVLGLGFQPVLGLGILSVLGLGFLSGLISDLVEWRPKIDFVVRGLFGTKPKTNGLRGLLCGLEIKYLLKKMKGVHIVGLPRRRYTRKRRRRWKEGRRQQIGWKTTRGGRWEEGRGRGREGKGLGPSEGGGRGRGREGKGLGPSRGNLKNQGRGEGGEGGEGSRTIGRGNEKPRKGGGREIEPGY</sequence>
<feature type="region of interest" description="Disordered" evidence="1">
    <location>
        <begin position="110"/>
        <end position="191"/>
    </location>
</feature>
<feature type="compositionally biased region" description="Gly residues" evidence="1">
    <location>
        <begin position="159"/>
        <end position="168"/>
    </location>
</feature>
<organism evidence="2 3">
    <name type="scientific">Carya illinoinensis</name>
    <name type="common">Pecan</name>
    <dbReference type="NCBI Taxonomy" id="32201"/>
    <lineage>
        <taxon>Eukaryota</taxon>
        <taxon>Viridiplantae</taxon>
        <taxon>Streptophyta</taxon>
        <taxon>Embryophyta</taxon>
        <taxon>Tracheophyta</taxon>
        <taxon>Spermatophyta</taxon>
        <taxon>Magnoliopsida</taxon>
        <taxon>eudicotyledons</taxon>
        <taxon>Gunneridae</taxon>
        <taxon>Pentapetalae</taxon>
        <taxon>rosids</taxon>
        <taxon>fabids</taxon>
        <taxon>Fagales</taxon>
        <taxon>Juglandaceae</taxon>
        <taxon>Carya</taxon>
    </lineage>
</organism>